<comment type="similarity">
    <text evidence="3">Belongs to the DSD1 family.</text>
</comment>
<dbReference type="SUPFAM" id="SSF51419">
    <property type="entry name" value="PLP-binding barrel"/>
    <property type="match status" value="1"/>
</dbReference>
<dbReference type="GO" id="GO:0046872">
    <property type="term" value="F:metal ion binding"/>
    <property type="evidence" value="ECO:0007669"/>
    <property type="project" value="UniProtKB-KW"/>
</dbReference>
<evidence type="ECO:0000256" key="5">
    <source>
        <dbReference type="ARBA" id="ARBA00022833"/>
    </source>
</evidence>
<evidence type="ECO:0000256" key="9">
    <source>
        <dbReference type="ARBA" id="ARBA00066349"/>
    </source>
</evidence>
<dbReference type="InterPro" id="IPR051466">
    <property type="entry name" value="D-amino_acid_metab_enzyme"/>
</dbReference>
<comment type="catalytic activity">
    <reaction evidence="8">
        <text>D-serine = pyruvate + NH4(+)</text>
        <dbReference type="Rhea" id="RHEA:13977"/>
        <dbReference type="ChEBI" id="CHEBI:15361"/>
        <dbReference type="ChEBI" id="CHEBI:28938"/>
        <dbReference type="ChEBI" id="CHEBI:35247"/>
        <dbReference type="EC" id="4.3.1.18"/>
    </reaction>
    <physiologicalReaction direction="left-to-right" evidence="8">
        <dbReference type="Rhea" id="RHEA:13978"/>
    </physiologicalReaction>
</comment>
<keyword evidence="5" id="KW-0862">Zinc</keyword>
<evidence type="ECO:0000256" key="6">
    <source>
        <dbReference type="ARBA" id="ARBA00022898"/>
    </source>
</evidence>
<dbReference type="SMART" id="SM01119">
    <property type="entry name" value="D-ser_dehydrat"/>
    <property type="match status" value="1"/>
</dbReference>
<feature type="domain" description="D-serine dehydratase-like" evidence="12">
    <location>
        <begin position="274"/>
        <end position="375"/>
    </location>
</feature>
<comment type="cofactor">
    <cofactor evidence="1">
        <name>pyridoxal 5'-phosphate</name>
        <dbReference type="ChEBI" id="CHEBI:597326"/>
    </cofactor>
</comment>
<accession>A0A0G4I9D7</accession>
<dbReference type="InterPro" id="IPR042208">
    <property type="entry name" value="D-ser_dehydrat-like_sf"/>
</dbReference>
<dbReference type="FunFam" id="3.20.20.10:FF:000016">
    <property type="entry name" value="D-serine dehydratase"/>
    <property type="match status" value="1"/>
</dbReference>
<keyword evidence="4" id="KW-0479">Metal-binding</keyword>
<reference evidence="13" key="1">
    <citation type="submission" date="2014-11" db="EMBL/GenBank/DDBJ databases">
        <authorList>
            <person name="Otto D Thomas"/>
            <person name="Naeem Raeece"/>
        </authorList>
    </citation>
    <scope>NUCLEOTIDE SEQUENCE</scope>
</reference>
<dbReference type="PANTHER" id="PTHR28004:SF2">
    <property type="entry name" value="D-SERINE DEHYDRATASE"/>
    <property type="match status" value="1"/>
</dbReference>
<protein>
    <recommendedName>
        <fullName evidence="10">D-serine dehydratase</fullName>
        <ecNumber evidence="9">4.3.1.18</ecNumber>
    </recommendedName>
    <alternativeName>
        <fullName evidence="11">D-serine deaminase</fullName>
    </alternativeName>
</protein>
<dbReference type="EC" id="4.3.1.18" evidence="9"/>
<dbReference type="GO" id="GO:0036088">
    <property type="term" value="P:D-serine catabolic process"/>
    <property type="evidence" value="ECO:0007669"/>
    <property type="project" value="TreeGrafter"/>
</dbReference>
<dbReference type="InterPro" id="IPR026956">
    <property type="entry name" value="D-ser_dehydrat-like_dom"/>
</dbReference>
<gene>
    <name evidence="13" type="ORF">Cvel_2027</name>
</gene>
<dbReference type="GO" id="GO:0008721">
    <property type="term" value="F:D-serine ammonia-lyase activity"/>
    <property type="evidence" value="ECO:0007669"/>
    <property type="project" value="UniProtKB-EC"/>
</dbReference>
<dbReference type="InterPro" id="IPR001608">
    <property type="entry name" value="Ala_racemase_N"/>
</dbReference>
<evidence type="ECO:0000256" key="8">
    <source>
        <dbReference type="ARBA" id="ARBA00051198"/>
    </source>
</evidence>
<dbReference type="Pfam" id="PF14031">
    <property type="entry name" value="D-ser_dehydrat"/>
    <property type="match status" value="1"/>
</dbReference>
<organism evidence="13">
    <name type="scientific">Chromera velia CCMP2878</name>
    <dbReference type="NCBI Taxonomy" id="1169474"/>
    <lineage>
        <taxon>Eukaryota</taxon>
        <taxon>Sar</taxon>
        <taxon>Alveolata</taxon>
        <taxon>Colpodellida</taxon>
        <taxon>Chromeraceae</taxon>
        <taxon>Chromera</taxon>
    </lineage>
</organism>
<evidence type="ECO:0000256" key="11">
    <source>
        <dbReference type="ARBA" id="ARBA00075219"/>
    </source>
</evidence>
<comment type="cofactor">
    <cofactor evidence="2">
        <name>Zn(2+)</name>
        <dbReference type="ChEBI" id="CHEBI:29105"/>
    </cofactor>
</comment>
<dbReference type="InterPro" id="IPR029066">
    <property type="entry name" value="PLP-binding_barrel"/>
</dbReference>
<keyword evidence="7" id="KW-0456">Lyase</keyword>
<name>A0A0G4I9D7_9ALVE</name>
<dbReference type="EMBL" id="CDMZ01005710">
    <property type="protein sequence ID" value="CEM53616.1"/>
    <property type="molecule type" value="Genomic_DNA"/>
</dbReference>
<dbReference type="VEuPathDB" id="CryptoDB:Cvel_2027"/>
<evidence type="ECO:0000256" key="3">
    <source>
        <dbReference type="ARBA" id="ARBA00005323"/>
    </source>
</evidence>
<evidence type="ECO:0000256" key="2">
    <source>
        <dbReference type="ARBA" id="ARBA00001947"/>
    </source>
</evidence>
<evidence type="ECO:0000256" key="7">
    <source>
        <dbReference type="ARBA" id="ARBA00023239"/>
    </source>
</evidence>
<sequence length="392" mass="42650">MVLLETLQTPSFLLWRSVVRQNCVRVLKRAEQLKVNIRPHVKTHKTLEVSKIIQEEGEGILQEGRKVVGIVASTISEMEFFAEGGHNDITYATPFHISRLDRVLALRHCLPSFVPRLMVDSVGAVEELETALAERGETGKIHLFVKLDCGYHRAGIDISEGKFDVLESVVKAIAAGKHTEFFGLYAHSGNTYNCKGGVQEAAQIADREAELSATAARYLKSLGLYPQAVGVGSTPSATAVSPLPPEITEIHPGNFVFYDLQQVDSGSCTLPDIAVGVLSRVVSVYPERNEALIDAGGTAVHKDSGGISGWGRVDGHPDLLVKRMSQEVSVIGMDPSASSVGLPIADRFSLGSMVTILPNHSCMSACQHAQYSVLEKRGDREVVDTWTPCKYW</sequence>
<proteinExistence type="inferred from homology"/>
<dbReference type="Gene3D" id="2.40.37.20">
    <property type="entry name" value="D-serine dehydratase-like domain"/>
    <property type="match status" value="1"/>
</dbReference>
<keyword evidence="6" id="KW-0663">Pyridoxal phosphate</keyword>
<dbReference type="PANTHER" id="PTHR28004">
    <property type="entry name" value="ZGC:162816-RELATED"/>
    <property type="match status" value="1"/>
</dbReference>
<evidence type="ECO:0000256" key="10">
    <source>
        <dbReference type="ARBA" id="ARBA00069616"/>
    </source>
</evidence>
<evidence type="ECO:0000259" key="12">
    <source>
        <dbReference type="SMART" id="SM01119"/>
    </source>
</evidence>
<evidence type="ECO:0000313" key="13">
    <source>
        <dbReference type="EMBL" id="CEM53616.1"/>
    </source>
</evidence>
<evidence type="ECO:0000256" key="4">
    <source>
        <dbReference type="ARBA" id="ARBA00022723"/>
    </source>
</evidence>
<dbReference type="Gene3D" id="3.20.20.10">
    <property type="entry name" value="Alanine racemase"/>
    <property type="match status" value="1"/>
</dbReference>
<evidence type="ECO:0000256" key="1">
    <source>
        <dbReference type="ARBA" id="ARBA00001933"/>
    </source>
</evidence>
<dbReference type="Pfam" id="PF01168">
    <property type="entry name" value="Ala_racemase_N"/>
    <property type="match status" value="1"/>
</dbReference>
<dbReference type="AlphaFoldDB" id="A0A0G4I9D7"/>